<dbReference type="Gene3D" id="1.10.10.60">
    <property type="entry name" value="Homeodomain-like"/>
    <property type="match status" value="1"/>
</dbReference>
<dbReference type="InterPro" id="IPR009057">
    <property type="entry name" value="Homeodomain-like_sf"/>
</dbReference>
<organism evidence="5 6">
    <name type="scientific">Pedobacter punctiformis</name>
    <dbReference type="NCBI Taxonomy" id="3004097"/>
    <lineage>
        <taxon>Bacteria</taxon>
        <taxon>Pseudomonadati</taxon>
        <taxon>Bacteroidota</taxon>
        <taxon>Sphingobacteriia</taxon>
        <taxon>Sphingobacteriales</taxon>
        <taxon>Sphingobacteriaceae</taxon>
        <taxon>Pedobacter</taxon>
    </lineage>
</organism>
<evidence type="ECO:0000313" key="6">
    <source>
        <dbReference type="Proteomes" id="UP001144347"/>
    </source>
</evidence>
<dbReference type="PANTHER" id="PTHR46796">
    <property type="entry name" value="HTH-TYPE TRANSCRIPTIONAL ACTIVATOR RHAS-RELATED"/>
    <property type="match status" value="1"/>
</dbReference>
<dbReference type="PROSITE" id="PS01124">
    <property type="entry name" value="HTH_ARAC_FAMILY_2"/>
    <property type="match status" value="1"/>
</dbReference>
<name>A0ABT4L6N2_9SPHI</name>
<evidence type="ECO:0000313" key="5">
    <source>
        <dbReference type="EMBL" id="MCZ4243582.1"/>
    </source>
</evidence>
<dbReference type="EMBL" id="JAPWGM010000002">
    <property type="protein sequence ID" value="MCZ4243582.1"/>
    <property type="molecule type" value="Genomic_DNA"/>
</dbReference>
<evidence type="ECO:0000259" key="4">
    <source>
        <dbReference type="PROSITE" id="PS01124"/>
    </source>
</evidence>
<dbReference type="InterPro" id="IPR018060">
    <property type="entry name" value="HTH_AraC"/>
</dbReference>
<feature type="domain" description="HTH araC/xylS-type" evidence="4">
    <location>
        <begin position="167"/>
        <end position="266"/>
    </location>
</feature>
<sequence>MKSVIIKPQNEILKKYVQYFLFFEKTDNRILNYTTFPNNNICLAIYKQNEVNYRNQSDVNNCIITKGSRNFISRIYGFHKTPFRVDINSCLDQICIIFYPSALKVFTAASYKDLISSDTIFNEIFSTNNSYSLEQLFDLNDFEKRAAYLENVLLKNLKDESIPAKLKEALYIIAENSSNINLSIETLTKKLEISDSTLFRLFDNHLGQNPKSYIKTLRFRKALNEILNRRNSFTEIAYLNQYYDQAHFINDFKTFSGHSPKNLTGQISVQQNDLAWIFNKDCP</sequence>
<keyword evidence="3" id="KW-0804">Transcription</keyword>
<dbReference type="Pfam" id="PF20240">
    <property type="entry name" value="DUF6597"/>
    <property type="match status" value="1"/>
</dbReference>
<protein>
    <submittedName>
        <fullName evidence="5">AraC family transcriptional regulator</fullName>
    </submittedName>
</protein>
<evidence type="ECO:0000256" key="2">
    <source>
        <dbReference type="ARBA" id="ARBA00023125"/>
    </source>
</evidence>
<dbReference type="InterPro" id="IPR046532">
    <property type="entry name" value="DUF6597"/>
</dbReference>
<dbReference type="SUPFAM" id="SSF46689">
    <property type="entry name" value="Homeodomain-like"/>
    <property type="match status" value="1"/>
</dbReference>
<keyword evidence="2" id="KW-0238">DNA-binding</keyword>
<evidence type="ECO:0000256" key="3">
    <source>
        <dbReference type="ARBA" id="ARBA00023163"/>
    </source>
</evidence>
<accession>A0ABT4L6N2</accession>
<dbReference type="SMART" id="SM00342">
    <property type="entry name" value="HTH_ARAC"/>
    <property type="match status" value="1"/>
</dbReference>
<comment type="caution">
    <text evidence="5">The sequence shown here is derived from an EMBL/GenBank/DDBJ whole genome shotgun (WGS) entry which is preliminary data.</text>
</comment>
<dbReference type="PANTHER" id="PTHR46796:SF13">
    <property type="entry name" value="HTH-TYPE TRANSCRIPTIONAL ACTIVATOR RHAS"/>
    <property type="match status" value="1"/>
</dbReference>
<evidence type="ECO:0000256" key="1">
    <source>
        <dbReference type="ARBA" id="ARBA00023015"/>
    </source>
</evidence>
<keyword evidence="1" id="KW-0805">Transcription regulation</keyword>
<dbReference type="RefSeq" id="WP_269426662.1">
    <property type="nucleotide sequence ID" value="NZ_JAPWGM010000002.1"/>
</dbReference>
<proteinExistence type="predicted"/>
<dbReference type="Pfam" id="PF12833">
    <property type="entry name" value="HTH_18"/>
    <property type="match status" value="1"/>
</dbReference>
<keyword evidence="6" id="KW-1185">Reference proteome</keyword>
<dbReference type="Proteomes" id="UP001144347">
    <property type="component" value="Unassembled WGS sequence"/>
</dbReference>
<reference evidence="5" key="1">
    <citation type="submission" date="2022-12" db="EMBL/GenBank/DDBJ databases">
        <title>Genome sequence of HCMS5-2.</title>
        <authorList>
            <person name="Woo H."/>
        </authorList>
    </citation>
    <scope>NUCLEOTIDE SEQUENCE</scope>
    <source>
        <strain evidence="5">HCMS5-2</strain>
    </source>
</reference>
<gene>
    <name evidence="5" type="ORF">O0955_06140</name>
</gene>
<dbReference type="InterPro" id="IPR050204">
    <property type="entry name" value="AraC_XylS_family_regulators"/>
</dbReference>